<evidence type="ECO:0000313" key="2">
    <source>
        <dbReference type="Proteomes" id="UP000023152"/>
    </source>
</evidence>
<dbReference type="EMBL" id="ASPP01021141">
    <property type="protein sequence ID" value="ETO12738.1"/>
    <property type="molecule type" value="Genomic_DNA"/>
</dbReference>
<sequence>LELETLLYEFRELMSCFQDISMSISEHARCITHIMIGTVIKIFDDQSFLPMQSNEFNDIQFGYIKILLFQFIRNSDRAVVDSVQKSLEYVLKAFFMYTLYNKFKKNVFFLIKNFDVG</sequence>
<evidence type="ECO:0000313" key="1">
    <source>
        <dbReference type="EMBL" id="ETO12738.1"/>
    </source>
</evidence>
<name>X6MFE1_RETFI</name>
<accession>X6MFE1</accession>
<reference evidence="1 2" key="1">
    <citation type="journal article" date="2013" name="Curr. Biol.">
        <title>The Genome of the Foraminiferan Reticulomyxa filosa.</title>
        <authorList>
            <person name="Glockner G."/>
            <person name="Hulsmann N."/>
            <person name="Schleicher M."/>
            <person name="Noegel A.A."/>
            <person name="Eichinger L."/>
            <person name="Gallinger C."/>
            <person name="Pawlowski J."/>
            <person name="Sierra R."/>
            <person name="Euteneuer U."/>
            <person name="Pillet L."/>
            <person name="Moustafa A."/>
            <person name="Platzer M."/>
            <person name="Groth M."/>
            <person name="Szafranski K."/>
            <person name="Schliwa M."/>
        </authorList>
    </citation>
    <scope>NUCLEOTIDE SEQUENCE [LARGE SCALE GENOMIC DNA]</scope>
</reference>
<proteinExistence type="predicted"/>
<feature type="non-terminal residue" evidence="1">
    <location>
        <position position="1"/>
    </location>
</feature>
<protein>
    <submittedName>
        <fullName evidence="1">Uncharacterized protein</fullName>
    </submittedName>
</protein>
<gene>
    <name evidence="1" type="ORF">RFI_24637</name>
</gene>
<keyword evidence="2" id="KW-1185">Reference proteome</keyword>
<comment type="caution">
    <text evidence="1">The sequence shown here is derived from an EMBL/GenBank/DDBJ whole genome shotgun (WGS) entry which is preliminary data.</text>
</comment>
<dbReference type="Proteomes" id="UP000023152">
    <property type="component" value="Unassembled WGS sequence"/>
</dbReference>
<dbReference type="AlphaFoldDB" id="X6MFE1"/>
<organism evidence="1 2">
    <name type="scientific">Reticulomyxa filosa</name>
    <dbReference type="NCBI Taxonomy" id="46433"/>
    <lineage>
        <taxon>Eukaryota</taxon>
        <taxon>Sar</taxon>
        <taxon>Rhizaria</taxon>
        <taxon>Retaria</taxon>
        <taxon>Foraminifera</taxon>
        <taxon>Monothalamids</taxon>
        <taxon>Reticulomyxidae</taxon>
        <taxon>Reticulomyxa</taxon>
    </lineage>
</organism>